<feature type="domain" description="PLD phosphodiesterase" evidence="13">
    <location>
        <begin position="137"/>
        <end position="164"/>
    </location>
</feature>
<evidence type="ECO:0000256" key="10">
    <source>
        <dbReference type="ARBA" id="ARBA00023209"/>
    </source>
</evidence>
<protein>
    <recommendedName>
        <fullName evidence="12">Cardiolipin synthase</fullName>
        <ecNumber evidence="12">2.7.8.-</ecNumber>
    </recommendedName>
</protein>
<evidence type="ECO:0000313" key="14">
    <source>
        <dbReference type="EMBL" id="GAJ38443.1"/>
    </source>
</evidence>
<keyword evidence="2" id="KW-1003">Cell membrane</keyword>
<evidence type="ECO:0000256" key="4">
    <source>
        <dbReference type="ARBA" id="ARBA00022679"/>
    </source>
</evidence>
<evidence type="ECO:0000256" key="7">
    <source>
        <dbReference type="ARBA" id="ARBA00022989"/>
    </source>
</evidence>
<dbReference type="RefSeq" id="WP_042406825.1">
    <property type="nucleotide sequence ID" value="NZ_BAWO01000004.1"/>
</dbReference>
<dbReference type="EMBL" id="BAWO01000004">
    <property type="protein sequence ID" value="GAJ38443.1"/>
    <property type="molecule type" value="Genomic_DNA"/>
</dbReference>
<dbReference type="GO" id="GO:0008808">
    <property type="term" value="F:cardiolipin synthase activity"/>
    <property type="evidence" value="ECO:0007669"/>
    <property type="project" value="UniProtKB-UniRule"/>
</dbReference>
<dbReference type="PIRSF" id="PIRSF000850">
    <property type="entry name" value="Phospholipase_D_PSS"/>
    <property type="match status" value="1"/>
</dbReference>
<comment type="subcellular location">
    <subcellularLocation>
        <location evidence="1">Cell membrane</location>
    </subcellularLocation>
</comment>
<keyword evidence="7" id="KW-1133">Transmembrane helix</keyword>
<dbReference type="AlphaFoldDB" id="A0A023DAU6"/>
<comment type="caution">
    <text evidence="14">The sequence shown here is derived from an EMBL/GenBank/DDBJ whole genome shotgun (WGS) entry which is preliminary data.</text>
</comment>
<evidence type="ECO:0000259" key="13">
    <source>
        <dbReference type="PROSITE" id="PS50035"/>
    </source>
</evidence>
<dbReference type="InterPro" id="IPR001736">
    <property type="entry name" value="PLipase_D/transphosphatidylase"/>
</dbReference>
<keyword evidence="6" id="KW-0677">Repeat</keyword>
<dbReference type="EC" id="2.7.8.-" evidence="12"/>
<evidence type="ECO:0000256" key="5">
    <source>
        <dbReference type="ARBA" id="ARBA00022692"/>
    </source>
</evidence>
<dbReference type="InterPro" id="IPR022924">
    <property type="entry name" value="Cardiolipin_synthase"/>
</dbReference>
<proteinExistence type="predicted"/>
<keyword evidence="9" id="KW-0472">Membrane</keyword>
<name>A0A023DAU6_9BACL</name>
<dbReference type="GO" id="GO:0005886">
    <property type="term" value="C:plasma membrane"/>
    <property type="evidence" value="ECO:0007669"/>
    <property type="project" value="UniProtKB-SubCell"/>
</dbReference>
<dbReference type="PROSITE" id="PS50035">
    <property type="entry name" value="PLD"/>
    <property type="match status" value="2"/>
</dbReference>
<dbReference type="CDD" id="cd09112">
    <property type="entry name" value="PLDc_CLS_2"/>
    <property type="match status" value="1"/>
</dbReference>
<reference evidence="14 15" key="1">
    <citation type="submission" date="2014-04" db="EMBL/GenBank/DDBJ databases">
        <title>Whole genome shotgun sequence of Geobacillus caldoxylosilyticus NBRC 107762.</title>
        <authorList>
            <person name="Hosoyama A."/>
            <person name="Hosoyama Y."/>
            <person name="Katano-Makiyama Y."/>
            <person name="Tsuchikane K."/>
            <person name="Ohji S."/>
            <person name="Ichikawa N."/>
            <person name="Yamazoe A."/>
            <person name="Fujita N."/>
        </authorList>
    </citation>
    <scope>NUCLEOTIDE SEQUENCE [LARGE SCALE GENOMIC DNA]</scope>
    <source>
        <strain evidence="14 15">NBRC 107762</strain>
    </source>
</reference>
<sequence length="395" mass="46276">MLVFFVIVIILALIYLDDKLGRIVFQNKNKKIVYPRRQSDISFFINGTHLFSDYFAEIRQAKHHIHILFYIIKNDETSQPFFQLLKQKAKEGVQIRILVDWVGSFGLPKSLIRSLKASGIEFAYTYKPRFPFFFYWLNRRNHRKITVIDGKIGYIGGFNIGREYVGKDPNFGEWRDYHLKITGEGVHDLQTQFLRDWEEATNTALDKSEYFPSLQAGAIAHQLFAKDGHALEQQLIDVIDQAKKEIIIGSPYFIPSRSVMNALLDALRRGVNVTVLVPLKADHLFVKEAAYPYFYRLLKAGARIYRFYQGFYHAKTIVIDEQWCDIGTANFDKRSLFFNSEINCYIFDRGFIREVKKAIERDLARSEQMTLDFWKKRTLWERGKESISTLLSAWL</sequence>
<accession>A0A023DAU6</accession>
<evidence type="ECO:0000256" key="6">
    <source>
        <dbReference type="ARBA" id="ARBA00022737"/>
    </source>
</evidence>
<dbReference type="NCBIfam" id="TIGR04265">
    <property type="entry name" value="bac_cardiolipin"/>
    <property type="match status" value="1"/>
</dbReference>
<keyword evidence="10" id="KW-0594">Phospholipid biosynthesis</keyword>
<evidence type="ECO:0000313" key="15">
    <source>
        <dbReference type="Proteomes" id="UP000023561"/>
    </source>
</evidence>
<keyword evidence="11" id="KW-1208">Phospholipid metabolism</keyword>
<keyword evidence="8" id="KW-0443">Lipid metabolism</keyword>
<feature type="domain" description="PLD phosphodiesterase" evidence="13">
    <location>
        <begin position="308"/>
        <end position="335"/>
    </location>
</feature>
<dbReference type="CDD" id="cd09110">
    <property type="entry name" value="PLDc_CLS_1"/>
    <property type="match status" value="1"/>
</dbReference>
<evidence type="ECO:0000256" key="3">
    <source>
        <dbReference type="ARBA" id="ARBA00022516"/>
    </source>
</evidence>
<dbReference type="SMART" id="SM00155">
    <property type="entry name" value="PLDc"/>
    <property type="match status" value="2"/>
</dbReference>
<evidence type="ECO:0000256" key="8">
    <source>
        <dbReference type="ARBA" id="ARBA00023098"/>
    </source>
</evidence>
<dbReference type="GeneID" id="301192993"/>
<keyword evidence="4" id="KW-0808">Transferase</keyword>
<keyword evidence="5" id="KW-0812">Transmembrane</keyword>
<dbReference type="PANTHER" id="PTHR21248">
    <property type="entry name" value="CARDIOLIPIN SYNTHASE"/>
    <property type="match status" value="1"/>
</dbReference>
<dbReference type="PANTHER" id="PTHR21248:SF7">
    <property type="entry name" value="MINOR CARDIOLIPIN SYNTHASE CLSB"/>
    <property type="match status" value="1"/>
</dbReference>
<keyword evidence="15" id="KW-1185">Reference proteome</keyword>
<dbReference type="Pfam" id="PF13091">
    <property type="entry name" value="PLDc_2"/>
    <property type="match status" value="2"/>
</dbReference>
<dbReference type="OrthoDB" id="9762009at2"/>
<evidence type="ECO:0000256" key="2">
    <source>
        <dbReference type="ARBA" id="ARBA00022475"/>
    </source>
</evidence>
<keyword evidence="3" id="KW-0444">Lipid biosynthesis</keyword>
<evidence type="ECO:0000256" key="1">
    <source>
        <dbReference type="ARBA" id="ARBA00004236"/>
    </source>
</evidence>
<dbReference type="InterPro" id="IPR025202">
    <property type="entry name" value="PLD-like_dom"/>
</dbReference>
<dbReference type="GO" id="GO:0032049">
    <property type="term" value="P:cardiolipin biosynthetic process"/>
    <property type="evidence" value="ECO:0007669"/>
    <property type="project" value="UniProtKB-UniRule"/>
</dbReference>
<evidence type="ECO:0000256" key="11">
    <source>
        <dbReference type="ARBA" id="ARBA00023264"/>
    </source>
</evidence>
<evidence type="ECO:0000256" key="9">
    <source>
        <dbReference type="ARBA" id="ARBA00023136"/>
    </source>
</evidence>
<evidence type="ECO:0000256" key="12">
    <source>
        <dbReference type="NCBIfam" id="TIGR04265"/>
    </source>
</evidence>
<dbReference type="Gene3D" id="3.30.870.10">
    <property type="entry name" value="Endonuclease Chain A"/>
    <property type="match status" value="2"/>
</dbReference>
<organism evidence="14 15">
    <name type="scientific">Parageobacillus caldoxylosilyticus NBRC 107762</name>
    <dbReference type="NCBI Taxonomy" id="1220594"/>
    <lineage>
        <taxon>Bacteria</taxon>
        <taxon>Bacillati</taxon>
        <taxon>Bacillota</taxon>
        <taxon>Bacilli</taxon>
        <taxon>Bacillales</taxon>
        <taxon>Anoxybacillaceae</taxon>
        <taxon>Saccharococcus</taxon>
    </lineage>
</organism>
<gene>
    <name evidence="14" type="primary">cls</name>
    <name evidence="14" type="ORF">GCA01S_004_00430</name>
</gene>
<dbReference type="SUPFAM" id="SSF56024">
    <property type="entry name" value="Phospholipase D/nuclease"/>
    <property type="match status" value="2"/>
</dbReference>
<dbReference type="FunFam" id="3.30.870.10:FF:000014">
    <property type="entry name" value="Cardiolipin synthase"/>
    <property type="match status" value="1"/>
</dbReference>
<dbReference type="Proteomes" id="UP000023561">
    <property type="component" value="Unassembled WGS sequence"/>
</dbReference>